<dbReference type="OrthoDB" id="283723at2"/>
<evidence type="ECO:0000313" key="4">
    <source>
        <dbReference type="Proteomes" id="UP000008631"/>
    </source>
</evidence>
<protein>
    <submittedName>
        <fullName evidence="3">Forkhead-associated protein</fullName>
    </submittedName>
</protein>
<organism evidence="3 4">
    <name type="scientific">Isosphaera pallida (strain ATCC 43644 / DSM 9630 / IS1B)</name>
    <dbReference type="NCBI Taxonomy" id="575540"/>
    <lineage>
        <taxon>Bacteria</taxon>
        <taxon>Pseudomonadati</taxon>
        <taxon>Planctomycetota</taxon>
        <taxon>Planctomycetia</taxon>
        <taxon>Isosphaerales</taxon>
        <taxon>Isosphaeraceae</taxon>
        <taxon>Isosphaera</taxon>
    </lineage>
</organism>
<dbReference type="Gene3D" id="2.60.200.20">
    <property type="match status" value="1"/>
</dbReference>
<accession>E8R1Y7</accession>
<gene>
    <name evidence="3" type="ordered locus">Isop_1837</name>
</gene>
<feature type="region of interest" description="Disordered" evidence="1">
    <location>
        <begin position="117"/>
        <end position="146"/>
    </location>
</feature>
<evidence type="ECO:0000256" key="1">
    <source>
        <dbReference type="SAM" id="MobiDB-lite"/>
    </source>
</evidence>
<reference key="1">
    <citation type="submission" date="2010-11" db="EMBL/GenBank/DDBJ databases">
        <title>The complete sequence of chromosome of Isophaera pallida ATCC 43644.</title>
        <authorList>
            <consortium name="US DOE Joint Genome Institute (JGI-PGF)"/>
            <person name="Lucas S."/>
            <person name="Copeland A."/>
            <person name="Lapidus A."/>
            <person name="Bruce D."/>
            <person name="Goodwin L."/>
            <person name="Pitluck S."/>
            <person name="Kyrpides N."/>
            <person name="Mavromatis K."/>
            <person name="Pagani I."/>
            <person name="Ivanova N."/>
            <person name="Saunders E."/>
            <person name="Brettin T."/>
            <person name="Detter J.C."/>
            <person name="Han C."/>
            <person name="Tapia R."/>
            <person name="Land M."/>
            <person name="Hauser L."/>
            <person name="Markowitz V."/>
            <person name="Cheng J.-F."/>
            <person name="Hugenholtz P."/>
            <person name="Woyke T."/>
            <person name="Wu D."/>
            <person name="Eisen J.A."/>
        </authorList>
    </citation>
    <scope>NUCLEOTIDE SEQUENCE</scope>
    <source>
        <strain>ATCC 43644</strain>
    </source>
</reference>
<feature type="compositionally biased region" description="Basic and acidic residues" evidence="1">
    <location>
        <begin position="1"/>
        <end position="10"/>
    </location>
</feature>
<dbReference type="KEGG" id="ipa:Isop_1837"/>
<sequence length="590" mass="63865">MRRERDEQRGRNGFGQGDPYSLDQMRRDLGVAGPLGLRYKKLGWDTTRRKVWPQPFVVVGSGPRVDLYVADPDVPRRSVLLLALGSRLLAVGLNAEAPVLRWVGPTESSDFVASGDSSLVEATGNGGSSSSEQAADPGSSASSATVAVSGRPLLERGWLTERNGLALGSYLIGRDDPAVAHHDQPDPFTAVLDPTETESGLDVDLPRTVLVISNSAGEVVRSPAHRVLTLIGSDHPCHLRIRAKGVSRFHAALVLTPAGGWLIDLSGHDSALTVDGLSVRAVRFDEGRELTLGDHRLGVRYGSELRRVATIPSGLGLDHARGQVTATTARSSSDFESRLAALSRLAIPTVPDVPGLAPSSSNGDPSHLGHADAQPAPQDQPTTLDKETPKPTGSDSSLERYFLRRQLELDQMRSRFAETVLTTTDLLRDLRDDQSHALRREYEEVRRLSEEIRRLTARLTDTAPPPNLPRSTTLVTTGEQVCDDQTNQEGRADTPLAWNGIAQPRCSGTLAVPAWGLRKATPLLTSPPQRTPPHHSTATLTSPPAAPLQDTLPPPDVQQIHFGLFQKITRLQSERESRFQKLMGMLGLTS</sequence>
<dbReference type="RefSeq" id="WP_013564707.1">
    <property type="nucleotide sequence ID" value="NC_014962.1"/>
</dbReference>
<dbReference type="InterPro" id="IPR008984">
    <property type="entry name" value="SMAD_FHA_dom_sf"/>
</dbReference>
<feature type="region of interest" description="Disordered" evidence="1">
    <location>
        <begin position="522"/>
        <end position="555"/>
    </location>
</feature>
<dbReference type="AlphaFoldDB" id="E8R1Y7"/>
<dbReference type="eggNOG" id="COG1716">
    <property type="taxonomic scope" value="Bacteria"/>
</dbReference>
<dbReference type="InParanoid" id="E8R1Y7"/>
<evidence type="ECO:0000313" key="3">
    <source>
        <dbReference type="EMBL" id="ADV62419.1"/>
    </source>
</evidence>
<keyword evidence="4" id="KW-1185">Reference proteome</keyword>
<dbReference type="PROSITE" id="PS50006">
    <property type="entry name" value="FHA_DOMAIN"/>
    <property type="match status" value="1"/>
</dbReference>
<evidence type="ECO:0000259" key="2">
    <source>
        <dbReference type="PROSITE" id="PS50006"/>
    </source>
</evidence>
<dbReference type="STRING" id="575540.Isop_1837"/>
<feature type="region of interest" description="Disordered" evidence="1">
    <location>
        <begin position="1"/>
        <end position="22"/>
    </location>
</feature>
<name>E8R1Y7_ISOPI</name>
<dbReference type="EMBL" id="CP002353">
    <property type="protein sequence ID" value="ADV62419.1"/>
    <property type="molecule type" value="Genomic_DNA"/>
</dbReference>
<dbReference type="SUPFAM" id="SSF49879">
    <property type="entry name" value="SMAD/FHA domain"/>
    <property type="match status" value="1"/>
</dbReference>
<dbReference type="HOGENOM" id="CLU_462151_0_0_0"/>
<reference evidence="3 4" key="2">
    <citation type="journal article" date="2011" name="Stand. Genomic Sci.">
        <title>Complete genome sequence of Isosphaera pallida type strain (IS1B).</title>
        <authorList>
            <consortium name="US DOE Joint Genome Institute (JGI-PGF)"/>
            <person name="Goker M."/>
            <person name="Cleland D."/>
            <person name="Saunders E."/>
            <person name="Lapidus A."/>
            <person name="Nolan M."/>
            <person name="Lucas S."/>
            <person name="Hammon N."/>
            <person name="Deshpande S."/>
            <person name="Cheng J.F."/>
            <person name="Tapia R."/>
            <person name="Han C."/>
            <person name="Goodwin L."/>
            <person name="Pitluck S."/>
            <person name="Liolios K."/>
            <person name="Pagani I."/>
            <person name="Ivanova N."/>
            <person name="Mavromatis K."/>
            <person name="Pati A."/>
            <person name="Chen A."/>
            <person name="Palaniappan K."/>
            <person name="Land M."/>
            <person name="Hauser L."/>
            <person name="Chang Y.J."/>
            <person name="Jeffries C.D."/>
            <person name="Detter J.C."/>
            <person name="Beck B."/>
            <person name="Woyke T."/>
            <person name="Bristow J."/>
            <person name="Eisen J.A."/>
            <person name="Markowitz V."/>
            <person name="Hugenholtz P."/>
            <person name="Kyrpides N.C."/>
            <person name="Klenk H.P."/>
        </authorList>
    </citation>
    <scope>NUCLEOTIDE SEQUENCE [LARGE SCALE GENOMIC DNA]</scope>
    <source>
        <strain evidence="4">ATCC 43644 / DSM 9630 / IS1B</strain>
    </source>
</reference>
<feature type="domain" description="FHA" evidence="2">
    <location>
        <begin position="229"/>
        <end position="284"/>
    </location>
</feature>
<feature type="region of interest" description="Disordered" evidence="1">
    <location>
        <begin position="350"/>
        <end position="399"/>
    </location>
</feature>
<dbReference type="InterPro" id="IPR000253">
    <property type="entry name" value="FHA_dom"/>
</dbReference>
<proteinExistence type="predicted"/>
<dbReference type="Proteomes" id="UP000008631">
    <property type="component" value="Chromosome"/>
</dbReference>
<dbReference type="Pfam" id="PF00498">
    <property type="entry name" value="FHA"/>
    <property type="match status" value="1"/>
</dbReference>
<dbReference type="CDD" id="cd00060">
    <property type="entry name" value="FHA"/>
    <property type="match status" value="1"/>
</dbReference>
<feature type="compositionally biased region" description="Polar residues" evidence="1">
    <location>
        <begin position="523"/>
        <end position="542"/>
    </location>
</feature>